<accession>A0ABR0WI35</accession>
<dbReference type="InterPro" id="IPR003661">
    <property type="entry name" value="HisK_dim/P_dom"/>
</dbReference>
<dbReference type="InterPro" id="IPR036890">
    <property type="entry name" value="HATPase_C_sf"/>
</dbReference>
<dbReference type="PANTHER" id="PTHR43719">
    <property type="entry name" value="TWO-COMPONENT HISTIDINE KINASE"/>
    <property type="match status" value="1"/>
</dbReference>
<evidence type="ECO:0000256" key="2">
    <source>
        <dbReference type="ARBA" id="ARBA00004651"/>
    </source>
</evidence>
<feature type="signal peptide" evidence="13">
    <location>
        <begin position="1"/>
        <end position="19"/>
    </location>
</feature>
<dbReference type="PROSITE" id="PS50109">
    <property type="entry name" value="HIS_KIN"/>
    <property type="match status" value="1"/>
</dbReference>
<evidence type="ECO:0000313" key="17">
    <source>
        <dbReference type="Proteomes" id="UP001318860"/>
    </source>
</evidence>
<gene>
    <name evidence="16" type="ORF">DH2020_019669</name>
</gene>
<keyword evidence="8 12" id="KW-1133">Transmembrane helix</keyword>
<evidence type="ECO:0000256" key="1">
    <source>
        <dbReference type="ARBA" id="ARBA00000085"/>
    </source>
</evidence>
<dbReference type="InterPro" id="IPR003594">
    <property type="entry name" value="HATPase_dom"/>
</dbReference>
<evidence type="ECO:0000259" key="14">
    <source>
        <dbReference type="PROSITE" id="PS50109"/>
    </source>
</evidence>
<dbReference type="EMBL" id="JABTTQ020000011">
    <property type="protein sequence ID" value="KAK6145800.1"/>
    <property type="molecule type" value="Genomic_DNA"/>
</dbReference>
<evidence type="ECO:0000313" key="16">
    <source>
        <dbReference type="EMBL" id="KAK6145800.1"/>
    </source>
</evidence>
<dbReference type="InterPro" id="IPR036097">
    <property type="entry name" value="HisK_dim/P_sf"/>
</dbReference>
<dbReference type="InterPro" id="IPR001789">
    <property type="entry name" value="Sig_transdc_resp-reg_receiver"/>
</dbReference>
<evidence type="ECO:0000256" key="11">
    <source>
        <dbReference type="SAM" id="MobiDB-lite"/>
    </source>
</evidence>
<evidence type="ECO:0000256" key="5">
    <source>
        <dbReference type="ARBA" id="ARBA00022475"/>
    </source>
</evidence>
<dbReference type="InterPro" id="IPR006459">
    <property type="entry name" value="CASP/CASPL"/>
</dbReference>
<dbReference type="SMART" id="SM00388">
    <property type="entry name" value="HisKA"/>
    <property type="match status" value="1"/>
</dbReference>
<keyword evidence="5" id="KW-1003">Cell membrane</keyword>
<keyword evidence="9 12" id="KW-0472">Membrane</keyword>
<dbReference type="InterPro" id="IPR005467">
    <property type="entry name" value="His_kinase_dom"/>
</dbReference>
<dbReference type="Gene3D" id="3.40.50.2300">
    <property type="match status" value="1"/>
</dbReference>
<keyword evidence="13" id="KW-0732">Signal</keyword>
<comment type="subcellular location">
    <subcellularLocation>
        <location evidence="2">Cell membrane</location>
        <topology evidence="2">Multi-pass membrane protein</topology>
    </subcellularLocation>
</comment>
<dbReference type="SMART" id="SM00448">
    <property type="entry name" value="REC"/>
    <property type="match status" value="1"/>
</dbReference>
<evidence type="ECO:0000256" key="3">
    <source>
        <dbReference type="ARBA" id="ARBA00007651"/>
    </source>
</evidence>
<evidence type="ECO:0000256" key="8">
    <source>
        <dbReference type="ARBA" id="ARBA00022989"/>
    </source>
</evidence>
<dbReference type="CDD" id="cd00082">
    <property type="entry name" value="HisKA"/>
    <property type="match status" value="1"/>
</dbReference>
<feature type="domain" description="Response regulatory" evidence="15">
    <location>
        <begin position="604"/>
        <end position="724"/>
    </location>
</feature>
<dbReference type="InterPro" id="IPR006702">
    <property type="entry name" value="CASP_dom"/>
</dbReference>
<dbReference type="SUPFAM" id="SSF52172">
    <property type="entry name" value="CheY-like"/>
    <property type="match status" value="1"/>
</dbReference>
<feature type="compositionally biased region" description="Basic and acidic residues" evidence="11">
    <location>
        <begin position="416"/>
        <end position="431"/>
    </location>
</feature>
<dbReference type="SMART" id="SM00387">
    <property type="entry name" value="HATPase_c"/>
    <property type="match status" value="1"/>
</dbReference>
<keyword evidence="6 10" id="KW-0597">Phosphoprotein</keyword>
<dbReference type="Gene3D" id="3.30.565.10">
    <property type="entry name" value="Histidine kinase-like ATPase, C-terminal domain"/>
    <property type="match status" value="1"/>
</dbReference>
<dbReference type="PROSITE" id="PS50110">
    <property type="entry name" value="RESPONSE_REGULATORY"/>
    <property type="match status" value="1"/>
</dbReference>
<feature type="region of interest" description="Disordered" evidence="11">
    <location>
        <begin position="403"/>
        <end position="446"/>
    </location>
</feature>
<dbReference type="SUPFAM" id="SSF55874">
    <property type="entry name" value="ATPase domain of HSP90 chaperone/DNA topoisomerase II/histidine kinase"/>
    <property type="match status" value="1"/>
</dbReference>
<feature type="transmembrane region" description="Helical" evidence="12">
    <location>
        <begin position="716"/>
        <end position="735"/>
    </location>
</feature>
<feature type="transmembrane region" description="Helical" evidence="12">
    <location>
        <begin position="756"/>
        <end position="773"/>
    </location>
</feature>
<dbReference type="Gene3D" id="1.10.287.130">
    <property type="match status" value="1"/>
</dbReference>
<dbReference type="SUPFAM" id="SSF47384">
    <property type="entry name" value="Homodimeric domain of signal transducing histidine kinase"/>
    <property type="match status" value="1"/>
</dbReference>
<evidence type="ECO:0000256" key="12">
    <source>
        <dbReference type="SAM" id="Phobius"/>
    </source>
</evidence>
<reference evidence="16 17" key="1">
    <citation type="journal article" date="2021" name="Comput. Struct. Biotechnol. J.">
        <title>De novo genome assembly of the potent medicinal plant Rehmannia glutinosa using nanopore technology.</title>
        <authorList>
            <person name="Ma L."/>
            <person name="Dong C."/>
            <person name="Song C."/>
            <person name="Wang X."/>
            <person name="Zheng X."/>
            <person name="Niu Y."/>
            <person name="Chen S."/>
            <person name="Feng W."/>
        </authorList>
    </citation>
    <scope>NUCLEOTIDE SEQUENCE [LARGE SCALE GENOMIC DNA]</scope>
    <source>
        <strain evidence="16">DH-2019</strain>
    </source>
</reference>
<evidence type="ECO:0000259" key="15">
    <source>
        <dbReference type="PROSITE" id="PS50110"/>
    </source>
</evidence>
<feature type="compositionally biased region" description="Low complexity" evidence="11">
    <location>
        <begin position="406"/>
        <end position="415"/>
    </location>
</feature>
<feature type="chain" id="PRO_5045437877" description="histidine kinase" evidence="13">
    <location>
        <begin position="20"/>
        <end position="821"/>
    </location>
</feature>
<evidence type="ECO:0000256" key="4">
    <source>
        <dbReference type="ARBA" id="ARBA00012438"/>
    </source>
</evidence>
<dbReference type="PRINTS" id="PR00344">
    <property type="entry name" value="BCTRLSENSOR"/>
</dbReference>
<keyword evidence="7 12" id="KW-0812">Transmembrane</keyword>
<feature type="modified residue" description="4-aspartylphosphate" evidence="10">
    <location>
        <position position="658"/>
    </location>
</feature>
<proteinExistence type="inferred from homology"/>
<evidence type="ECO:0000256" key="9">
    <source>
        <dbReference type="ARBA" id="ARBA00023136"/>
    </source>
</evidence>
<dbReference type="Pfam" id="PF00072">
    <property type="entry name" value="Response_reg"/>
    <property type="match status" value="1"/>
</dbReference>
<protein>
    <recommendedName>
        <fullName evidence="4">histidine kinase</fullName>
        <ecNumber evidence="4">2.7.13.3</ecNumber>
    </recommendedName>
</protein>
<dbReference type="Pfam" id="PF04535">
    <property type="entry name" value="CASP_dom"/>
    <property type="match status" value="1"/>
</dbReference>
<dbReference type="CDD" id="cd17546">
    <property type="entry name" value="REC_hyHK_CKI1_RcsC-like"/>
    <property type="match status" value="1"/>
</dbReference>
<dbReference type="InterPro" id="IPR011006">
    <property type="entry name" value="CheY-like_superfamily"/>
</dbReference>
<comment type="similarity">
    <text evidence="3">Belongs to the Casparian strip membrane proteins (CASP) family.</text>
</comment>
<dbReference type="Pfam" id="PF00512">
    <property type="entry name" value="HisKA"/>
    <property type="match status" value="1"/>
</dbReference>
<evidence type="ECO:0000256" key="7">
    <source>
        <dbReference type="ARBA" id="ARBA00022692"/>
    </source>
</evidence>
<dbReference type="InterPro" id="IPR004358">
    <property type="entry name" value="Sig_transdc_His_kin-like_C"/>
</dbReference>
<comment type="caution">
    <text evidence="16">The sequence shown here is derived from an EMBL/GenBank/DDBJ whole genome shotgun (WGS) entry which is preliminary data.</text>
</comment>
<comment type="catalytic activity">
    <reaction evidence="1">
        <text>ATP + protein L-histidine = ADP + protein N-phospho-L-histidine.</text>
        <dbReference type="EC" id="2.7.13.3"/>
    </reaction>
</comment>
<sequence>MIGATVIAMCSFVCFIVLAAKREMYLCAALINQMEATQQSERKSMNKSLAFASASHDIRASLAGITGLTEICRNEVTKKEPLRSELMLTNLQQMEACTRDLLGILNSILDTSKIEAGKMQLEEEEFDIEQLLEDVVDLYHPVGMKKGVDVILDPYDGSVMKSTCVKGDRGKLKQILSNLLSNAVKFTSDGHVTVRACARKPSLRNASNRNNSVSCLFCWLFKNESAYSESEVVSSNSQRDTSRRTEYVFEVNDTGKGIPKEKQKSVFENYVQVKETAVGQDGTGLGLGIVQSLVRLMGGEIGIVDKEIGERGTCFRFNVFFSTCEPVSTNDIEANNNGDYISEPIIRIHTIPKTERSQVLLFIQSAERSKVVQNFMQRLGIKVHVVKQHEQLSAALKKIKRKLSLSHHSSSGKSDGNSRSDERASSTRSKEVPLSSLDGVDDILPSPSQKKPNARLFGLVLIVIDTRAGPFRDISRAVAEFRRDLNDNCYSRVVWLDKPDTSNSNFHGLGEDKLPPSDLVISKPFHGSRLYRIIALLPEFGGTQPTRGENVENVQPRNVGSLKTSTSYVASKKSGVNGKSYMYQKSEIEEVGGPNNKKPLTGKKILVADDDPIGRKIATFVASQLGANIFHCENGEEARKLVCKSLEDGTNIDCILMDCEMPVMDGIEATSRIREAEEIYGFHTPIIALTAHNMGEDIDKMIEAGVIDRRVRVAELILRCLICGLAIVSAVLIVTDTQVKEIFTIRKKPKFTDMKALVFLVIANGIAAAYSLVQVLRCVVSMIKGTVLFGMSLSCALLDGCYPSQKKNNGSWLRAVVLPDY</sequence>
<dbReference type="NCBIfam" id="TIGR01569">
    <property type="entry name" value="A_tha_TIGR01569"/>
    <property type="match status" value="1"/>
</dbReference>
<evidence type="ECO:0000256" key="10">
    <source>
        <dbReference type="PROSITE-ProRule" id="PRU00169"/>
    </source>
</evidence>
<dbReference type="Pfam" id="PF02518">
    <property type="entry name" value="HATPase_c"/>
    <property type="match status" value="1"/>
</dbReference>
<organism evidence="16 17">
    <name type="scientific">Rehmannia glutinosa</name>
    <name type="common">Chinese foxglove</name>
    <dbReference type="NCBI Taxonomy" id="99300"/>
    <lineage>
        <taxon>Eukaryota</taxon>
        <taxon>Viridiplantae</taxon>
        <taxon>Streptophyta</taxon>
        <taxon>Embryophyta</taxon>
        <taxon>Tracheophyta</taxon>
        <taxon>Spermatophyta</taxon>
        <taxon>Magnoliopsida</taxon>
        <taxon>eudicotyledons</taxon>
        <taxon>Gunneridae</taxon>
        <taxon>Pentapetalae</taxon>
        <taxon>asterids</taxon>
        <taxon>lamiids</taxon>
        <taxon>Lamiales</taxon>
        <taxon>Orobanchaceae</taxon>
        <taxon>Rehmannieae</taxon>
        <taxon>Rehmannia</taxon>
    </lineage>
</organism>
<evidence type="ECO:0000256" key="13">
    <source>
        <dbReference type="SAM" id="SignalP"/>
    </source>
</evidence>
<evidence type="ECO:0000256" key="6">
    <source>
        <dbReference type="ARBA" id="ARBA00022553"/>
    </source>
</evidence>
<dbReference type="EC" id="2.7.13.3" evidence="4"/>
<dbReference type="InterPro" id="IPR050956">
    <property type="entry name" value="2C_system_His_kinase"/>
</dbReference>
<dbReference type="PANTHER" id="PTHR43719:SF75">
    <property type="entry name" value="HISTIDINE KINASE CKI1"/>
    <property type="match status" value="1"/>
</dbReference>
<name>A0ABR0WI35_REHGL</name>
<feature type="domain" description="Histidine kinase" evidence="14">
    <location>
        <begin position="53"/>
        <end position="323"/>
    </location>
</feature>
<keyword evidence="17" id="KW-1185">Reference proteome</keyword>
<dbReference type="Proteomes" id="UP001318860">
    <property type="component" value="Unassembled WGS sequence"/>
</dbReference>